<feature type="compositionally biased region" description="Basic and acidic residues" evidence="1">
    <location>
        <begin position="91"/>
        <end position="114"/>
    </location>
</feature>
<evidence type="ECO:0008006" key="3">
    <source>
        <dbReference type="Google" id="ProtNLM"/>
    </source>
</evidence>
<dbReference type="AlphaFoldDB" id="A0AAW2VWD1"/>
<protein>
    <recommendedName>
        <fullName evidence="3">Retrotransposon gag domain-containing protein</fullName>
    </recommendedName>
</protein>
<reference evidence="2" key="1">
    <citation type="submission" date="2020-06" db="EMBL/GenBank/DDBJ databases">
        <authorList>
            <person name="Li T."/>
            <person name="Hu X."/>
            <person name="Zhang T."/>
            <person name="Song X."/>
            <person name="Zhang H."/>
            <person name="Dai N."/>
            <person name="Sheng W."/>
            <person name="Hou X."/>
            <person name="Wei L."/>
        </authorList>
    </citation>
    <scope>NUCLEOTIDE SEQUENCE</scope>
    <source>
        <strain evidence="2">KEN1</strain>
        <tissue evidence="2">Leaf</tissue>
    </source>
</reference>
<feature type="compositionally biased region" description="Basic and acidic residues" evidence="1">
    <location>
        <begin position="8"/>
        <end position="21"/>
    </location>
</feature>
<organism evidence="2">
    <name type="scientific">Sesamum latifolium</name>
    <dbReference type="NCBI Taxonomy" id="2727402"/>
    <lineage>
        <taxon>Eukaryota</taxon>
        <taxon>Viridiplantae</taxon>
        <taxon>Streptophyta</taxon>
        <taxon>Embryophyta</taxon>
        <taxon>Tracheophyta</taxon>
        <taxon>Spermatophyta</taxon>
        <taxon>Magnoliopsida</taxon>
        <taxon>eudicotyledons</taxon>
        <taxon>Gunneridae</taxon>
        <taxon>Pentapetalae</taxon>
        <taxon>asterids</taxon>
        <taxon>lamiids</taxon>
        <taxon>Lamiales</taxon>
        <taxon>Pedaliaceae</taxon>
        <taxon>Sesamum</taxon>
    </lineage>
</organism>
<name>A0AAW2VWD1_9LAMI</name>
<dbReference type="PANTHER" id="PTHR33223:SF10">
    <property type="entry name" value="AMINOTRANSFERASE-LIKE PLANT MOBILE DOMAIN-CONTAINING PROTEIN"/>
    <property type="match status" value="1"/>
</dbReference>
<gene>
    <name evidence="2" type="ORF">Slati_2656400</name>
</gene>
<dbReference type="EMBL" id="JACGWN010000009">
    <property type="protein sequence ID" value="KAL0433221.1"/>
    <property type="molecule type" value="Genomic_DNA"/>
</dbReference>
<feature type="compositionally biased region" description="Polar residues" evidence="1">
    <location>
        <begin position="158"/>
        <end position="176"/>
    </location>
</feature>
<accession>A0AAW2VWD1</accession>
<evidence type="ECO:0000256" key="1">
    <source>
        <dbReference type="SAM" id="MobiDB-lite"/>
    </source>
</evidence>
<feature type="compositionally biased region" description="Basic and acidic residues" evidence="1">
    <location>
        <begin position="140"/>
        <end position="157"/>
    </location>
</feature>
<reference evidence="2" key="2">
    <citation type="journal article" date="2024" name="Plant">
        <title>Genomic evolution and insights into agronomic trait innovations of Sesamum species.</title>
        <authorList>
            <person name="Miao H."/>
            <person name="Wang L."/>
            <person name="Qu L."/>
            <person name="Liu H."/>
            <person name="Sun Y."/>
            <person name="Le M."/>
            <person name="Wang Q."/>
            <person name="Wei S."/>
            <person name="Zheng Y."/>
            <person name="Lin W."/>
            <person name="Duan Y."/>
            <person name="Cao H."/>
            <person name="Xiong S."/>
            <person name="Wang X."/>
            <person name="Wei L."/>
            <person name="Li C."/>
            <person name="Ma Q."/>
            <person name="Ju M."/>
            <person name="Zhao R."/>
            <person name="Li G."/>
            <person name="Mu C."/>
            <person name="Tian Q."/>
            <person name="Mei H."/>
            <person name="Zhang T."/>
            <person name="Gao T."/>
            <person name="Zhang H."/>
        </authorList>
    </citation>
    <scope>NUCLEOTIDE SEQUENCE</scope>
    <source>
        <strain evidence="2">KEN1</strain>
    </source>
</reference>
<proteinExistence type="predicted"/>
<evidence type="ECO:0000313" key="2">
    <source>
        <dbReference type="EMBL" id="KAL0433221.1"/>
    </source>
</evidence>
<feature type="region of interest" description="Disordered" evidence="1">
    <location>
        <begin position="60"/>
        <end position="181"/>
    </location>
</feature>
<feature type="compositionally biased region" description="Polar residues" evidence="1">
    <location>
        <begin position="115"/>
        <end position="130"/>
    </location>
</feature>
<comment type="caution">
    <text evidence="2">The sequence shown here is derived from an EMBL/GenBank/DDBJ whole genome shotgun (WGS) entry which is preliminary data.</text>
</comment>
<sequence>MKAKTGNFHREKSVEEERGKGELPPLVPHPPQLHLTPEVLQRMIEDASTWAAERAINHFMENRRREPSPLVFLAEAEPGLPPVEPAQGRRKAGERLARPERSDEGAASSRRDNASRIQKTSQQQGSQASPSVEPAQRRRRAEERLARPERREEDATSSRRNNASRTENASQQQGATNDPLPLVVAPARRSPFSMQILAEALPQGMRVPSLTKYDGTGDPEDNLDKFLAKAGLLDMSDAGYCKIFRTTLVGKAMTWFNQLPTHTIENLEQMSQRFLYYFSINKRYPKIALYMFTVVQQE</sequence>
<dbReference type="PANTHER" id="PTHR33223">
    <property type="entry name" value="CCHC-TYPE DOMAIN-CONTAINING PROTEIN"/>
    <property type="match status" value="1"/>
</dbReference>
<feature type="region of interest" description="Disordered" evidence="1">
    <location>
        <begin position="1"/>
        <end position="35"/>
    </location>
</feature>